<keyword evidence="3" id="KW-0813">Transport</keyword>
<evidence type="ECO:0000256" key="7">
    <source>
        <dbReference type="ARBA" id="ARBA00022792"/>
    </source>
</evidence>
<protein>
    <recommendedName>
        <fullName evidence="17">Alternative oxidase</fullName>
        <ecNumber evidence="17">1.-.-.-</ecNumber>
    </recommendedName>
</protein>
<keyword evidence="13" id="KW-0496">Mitochondrion</keyword>
<evidence type="ECO:0000313" key="21">
    <source>
        <dbReference type="Proteomes" id="UP000240883"/>
    </source>
</evidence>
<evidence type="ECO:0000256" key="10">
    <source>
        <dbReference type="ARBA" id="ARBA00022989"/>
    </source>
</evidence>
<dbReference type="FunFam" id="1.20.1260.140:FF:000002">
    <property type="entry name" value="Alternative oxidase"/>
    <property type="match status" value="1"/>
</dbReference>
<evidence type="ECO:0000256" key="2">
    <source>
        <dbReference type="ARBA" id="ARBA00008388"/>
    </source>
</evidence>
<evidence type="ECO:0000256" key="4">
    <source>
        <dbReference type="ARBA" id="ARBA00022660"/>
    </source>
</evidence>
<organism evidence="20 21">
    <name type="scientific">Corynespora cassiicola Philippines</name>
    <dbReference type="NCBI Taxonomy" id="1448308"/>
    <lineage>
        <taxon>Eukaryota</taxon>
        <taxon>Fungi</taxon>
        <taxon>Dikarya</taxon>
        <taxon>Ascomycota</taxon>
        <taxon>Pezizomycotina</taxon>
        <taxon>Dothideomycetes</taxon>
        <taxon>Pleosporomycetidae</taxon>
        <taxon>Pleosporales</taxon>
        <taxon>Corynesporascaceae</taxon>
        <taxon>Corynespora</taxon>
    </lineage>
</organism>
<evidence type="ECO:0000256" key="9">
    <source>
        <dbReference type="ARBA" id="ARBA00022982"/>
    </source>
</evidence>
<feature type="binding site" evidence="16">
    <location>
        <position position="188"/>
    </location>
    <ligand>
        <name>Fe cation</name>
        <dbReference type="ChEBI" id="CHEBI:24875"/>
        <label>1</label>
    </ligand>
</feature>
<feature type="binding site" evidence="16">
    <location>
        <position position="236"/>
    </location>
    <ligand>
        <name>Fe cation</name>
        <dbReference type="ChEBI" id="CHEBI:24875"/>
        <label>2</label>
    </ligand>
</feature>
<evidence type="ECO:0000256" key="6">
    <source>
        <dbReference type="ARBA" id="ARBA00022723"/>
    </source>
</evidence>
<dbReference type="Proteomes" id="UP000240883">
    <property type="component" value="Unassembled WGS sequence"/>
</dbReference>
<feature type="binding site" evidence="16">
    <location>
        <position position="294"/>
    </location>
    <ligand>
        <name>Fe cation</name>
        <dbReference type="ChEBI" id="CHEBI:24875"/>
        <label>2</label>
    </ligand>
</feature>
<keyword evidence="5 17" id="KW-0812">Transmembrane</keyword>
<keyword evidence="4 17" id="KW-0679">Respiratory chain</keyword>
<dbReference type="GO" id="GO:0005743">
    <property type="term" value="C:mitochondrial inner membrane"/>
    <property type="evidence" value="ECO:0007669"/>
    <property type="project" value="UniProtKB-SubCell"/>
</dbReference>
<feature type="transmembrane region" description="Helical" evidence="19">
    <location>
        <begin position="200"/>
        <end position="223"/>
    </location>
</feature>
<dbReference type="GO" id="GO:0046872">
    <property type="term" value="F:metal ion binding"/>
    <property type="evidence" value="ECO:0007669"/>
    <property type="project" value="UniProtKB-UniRule"/>
</dbReference>
<feature type="binding site" evidence="16">
    <location>
        <position position="146"/>
    </location>
    <ligand>
        <name>Fe cation</name>
        <dbReference type="ChEBI" id="CHEBI:24875"/>
        <label>1</label>
    </ligand>
</feature>
<proteinExistence type="inferred from homology"/>
<accession>A0A2T2NI73</accession>
<feature type="binding site" evidence="16">
    <location>
        <position position="291"/>
    </location>
    <ligand>
        <name>Fe cation</name>
        <dbReference type="ChEBI" id="CHEBI:24875"/>
        <label>1</label>
    </ligand>
</feature>
<sequence>MISARVAPRGSLATKRASAQLLKSFNGLNTPTVGLRPSFVVAQQLHGRQSFTTSSSSSKVTEFFPKKQTEKVQKASGAWPHPIYSYEQMEAVTVAHREAETYSDKVALIAVKILRWGLDLATGYKHGNSKFAMTEEKYMIRNVFLESVAGVPGMVAGMIRHLHSMRRMKRDNGWIETLLEESFNERMHLLTFLKMKEPGWFMRLMVLGAQGVWCNALFFAYLISPRTVHRFVGYLEEEAVITYTRQIEDLDAGKLPKWEKLQAPEIAIDYWKMPEGNRTMRDLLLYIRADESKHREVNHTLGNLNQKDDPNPYNSTYRDPEKAHPSKDLLHQRPKGWERTEII</sequence>
<dbReference type="Pfam" id="PF01786">
    <property type="entry name" value="AOX"/>
    <property type="match status" value="1"/>
</dbReference>
<comment type="subcellular location">
    <subcellularLocation>
        <location evidence="1">Mitochondrion inner membrane</location>
        <topology evidence="1">Multi-pass membrane protein</topology>
        <orientation evidence="1">Matrix side</orientation>
    </subcellularLocation>
</comment>
<evidence type="ECO:0000256" key="18">
    <source>
        <dbReference type="SAM" id="MobiDB-lite"/>
    </source>
</evidence>
<keyword evidence="10 19" id="KW-1133">Transmembrane helix</keyword>
<dbReference type="PIRSF" id="PIRSF005229">
    <property type="entry name" value="AOX"/>
    <property type="match status" value="1"/>
</dbReference>
<dbReference type="GO" id="GO:0010230">
    <property type="term" value="P:alternative respiration"/>
    <property type="evidence" value="ECO:0007669"/>
    <property type="project" value="TreeGrafter"/>
</dbReference>
<feature type="binding site" evidence="16">
    <location>
        <position position="185"/>
    </location>
    <ligand>
        <name>Fe cation</name>
        <dbReference type="ChEBI" id="CHEBI:24875"/>
        <label>1</label>
    </ligand>
</feature>
<dbReference type="PANTHER" id="PTHR31803">
    <property type="entry name" value="ALTERNATIVE OXIDASE"/>
    <property type="match status" value="1"/>
</dbReference>
<keyword evidence="14 17" id="KW-0472">Membrane</keyword>
<reference evidence="20 21" key="1">
    <citation type="journal article" date="2018" name="Front. Microbiol.">
        <title>Genome-Wide Analysis of Corynespora cassiicola Leaf Fall Disease Putative Effectors.</title>
        <authorList>
            <person name="Lopez D."/>
            <person name="Ribeiro S."/>
            <person name="Label P."/>
            <person name="Fumanal B."/>
            <person name="Venisse J.S."/>
            <person name="Kohler A."/>
            <person name="de Oliveira R.R."/>
            <person name="Labutti K."/>
            <person name="Lipzen A."/>
            <person name="Lail K."/>
            <person name="Bauer D."/>
            <person name="Ohm R.A."/>
            <person name="Barry K.W."/>
            <person name="Spatafora J."/>
            <person name="Grigoriev I.V."/>
            <person name="Martin F.M."/>
            <person name="Pujade-Renaud V."/>
        </authorList>
    </citation>
    <scope>NUCLEOTIDE SEQUENCE [LARGE SCALE GENOMIC DNA]</scope>
    <source>
        <strain evidence="20 21">Philippines</strain>
    </source>
</reference>
<dbReference type="OrthoDB" id="16906at2759"/>
<evidence type="ECO:0000256" key="12">
    <source>
        <dbReference type="ARBA" id="ARBA00023004"/>
    </source>
</evidence>
<evidence type="ECO:0000256" key="11">
    <source>
        <dbReference type="ARBA" id="ARBA00023002"/>
    </source>
</evidence>
<keyword evidence="21" id="KW-1185">Reference proteome</keyword>
<dbReference type="AlphaFoldDB" id="A0A2T2NI73"/>
<keyword evidence="6 16" id="KW-0479">Metal-binding</keyword>
<dbReference type="EMBL" id="KZ678138">
    <property type="protein sequence ID" value="PSN64748.1"/>
    <property type="molecule type" value="Genomic_DNA"/>
</dbReference>
<feature type="binding site" evidence="16">
    <location>
        <position position="291"/>
    </location>
    <ligand>
        <name>Fe cation</name>
        <dbReference type="ChEBI" id="CHEBI:24875"/>
        <label>2</label>
    </ligand>
</feature>
<evidence type="ECO:0000256" key="15">
    <source>
        <dbReference type="ARBA" id="ARBA00025285"/>
    </source>
</evidence>
<evidence type="ECO:0000256" key="1">
    <source>
        <dbReference type="ARBA" id="ARBA00004292"/>
    </source>
</evidence>
<dbReference type="InterPro" id="IPR002680">
    <property type="entry name" value="AOX"/>
</dbReference>
<evidence type="ECO:0000256" key="17">
    <source>
        <dbReference type="RuleBase" id="RU003779"/>
    </source>
</evidence>
<keyword evidence="9 17" id="KW-0249">Electron transport</keyword>
<keyword evidence="7" id="KW-0999">Mitochondrion inner membrane</keyword>
<evidence type="ECO:0000256" key="19">
    <source>
        <dbReference type="SAM" id="Phobius"/>
    </source>
</evidence>
<feature type="binding site" evidence="16">
    <location>
        <position position="185"/>
    </location>
    <ligand>
        <name>Fe cation</name>
        <dbReference type="ChEBI" id="CHEBI:24875"/>
        <label>2</label>
    </ligand>
</feature>
<dbReference type="GO" id="GO:0009916">
    <property type="term" value="F:alternative oxidase activity"/>
    <property type="evidence" value="ECO:0007669"/>
    <property type="project" value="UniProtKB-UniRule"/>
</dbReference>
<evidence type="ECO:0000256" key="14">
    <source>
        <dbReference type="ARBA" id="ARBA00023136"/>
    </source>
</evidence>
<evidence type="ECO:0000256" key="8">
    <source>
        <dbReference type="ARBA" id="ARBA00022946"/>
    </source>
</evidence>
<dbReference type="Gene3D" id="1.20.1260.140">
    <property type="entry name" value="Alternative oxidase"/>
    <property type="match status" value="1"/>
</dbReference>
<dbReference type="CDD" id="cd01053">
    <property type="entry name" value="AOX"/>
    <property type="match status" value="1"/>
</dbReference>
<comment type="cofactor">
    <cofactor evidence="16 17">
        <name>Fe cation</name>
        <dbReference type="ChEBI" id="CHEBI:24875"/>
    </cofactor>
    <text evidence="16 17">Binds 2 iron ions per subunit.</text>
</comment>
<dbReference type="GO" id="GO:0098803">
    <property type="term" value="C:respiratory chain complex"/>
    <property type="evidence" value="ECO:0007669"/>
    <property type="project" value="UniProtKB-UniRule"/>
</dbReference>
<keyword evidence="8" id="KW-0809">Transit peptide</keyword>
<dbReference type="EC" id="1.-.-.-" evidence="17"/>
<comment type="similarity">
    <text evidence="2 17">Belongs to the alternative oxidase family.</text>
</comment>
<evidence type="ECO:0000256" key="16">
    <source>
        <dbReference type="PIRSR" id="PIRSR005229-1"/>
    </source>
</evidence>
<name>A0A2T2NI73_CORCC</name>
<keyword evidence="11 17" id="KW-0560">Oxidoreductase</keyword>
<comment type="function">
    <text evidence="15">Catalyzes cyanide-resistant oxygen consumption. May increase respiration when the cytochrome respiratory pathway is restricted, or in response to low temperatures.</text>
</comment>
<feature type="compositionally biased region" description="Basic and acidic residues" evidence="18">
    <location>
        <begin position="318"/>
        <end position="328"/>
    </location>
</feature>
<keyword evidence="12 16" id="KW-0408">Iron</keyword>
<feature type="transmembrane region" description="Helical" evidence="19">
    <location>
        <begin position="143"/>
        <end position="162"/>
    </location>
</feature>
<gene>
    <name evidence="20" type="ORF">BS50DRAFT_602313</name>
</gene>
<evidence type="ECO:0000256" key="5">
    <source>
        <dbReference type="ARBA" id="ARBA00022692"/>
    </source>
</evidence>
<evidence type="ECO:0000313" key="20">
    <source>
        <dbReference type="EMBL" id="PSN64748.1"/>
    </source>
</evidence>
<dbReference type="STRING" id="1448308.A0A2T2NI73"/>
<evidence type="ECO:0000256" key="3">
    <source>
        <dbReference type="ARBA" id="ARBA00022448"/>
    </source>
</evidence>
<dbReference type="InterPro" id="IPR038659">
    <property type="entry name" value="AOX_sf"/>
</dbReference>
<evidence type="ECO:0000256" key="13">
    <source>
        <dbReference type="ARBA" id="ARBA00023128"/>
    </source>
</evidence>
<feature type="region of interest" description="Disordered" evidence="18">
    <location>
        <begin position="301"/>
        <end position="328"/>
    </location>
</feature>
<dbReference type="PANTHER" id="PTHR31803:SF3">
    <property type="entry name" value="ALTERNATIVE OXIDASE"/>
    <property type="match status" value="1"/>
</dbReference>